<keyword evidence="11" id="KW-0862">Zinc</keyword>
<dbReference type="GO" id="GO:0061630">
    <property type="term" value="F:ubiquitin protein ligase activity"/>
    <property type="evidence" value="ECO:0007669"/>
    <property type="project" value="UniProtKB-EC"/>
</dbReference>
<dbReference type="InterPro" id="IPR021319">
    <property type="entry name" value="DUF2921"/>
</dbReference>
<evidence type="ECO:0000256" key="15">
    <source>
        <dbReference type="SAM" id="Phobius"/>
    </source>
</evidence>
<feature type="chain" id="PRO_5033739974" description="RING-type E3 ubiquitin transferase" evidence="16">
    <location>
        <begin position="25"/>
        <end position="781"/>
    </location>
</feature>
<name>A0A1D8NPV6_YARLL</name>
<feature type="signal peptide" evidence="16">
    <location>
        <begin position="1"/>
        <end position="24"/>
    </location>
</feature>
<evidence type="ECO:0000256" key="12">
    <source>
        <dbReference type="ARBA" id="ARBA00022989"/>
    </source>
</evidence>
<evidence type="ECO:0000256" key="8">
    <source>
        <dbReference type="ARBA" id="ARBA00022729"/>
    </source>
</evidence>
<dbReference type="EMBL" id="KZ858960">
    <property type="protein sequence ID" value="RDW27699.1"/>
    <property type="molecule type" value="Genomic_DNA"/>
</dbReference>
<feature type="transmembrane region" description="Helical" evidence="15">
    <location>
        <begin position="644"/>
        <end position="662"/>
    </location>
</feature>
<evidence type="ECO:0000256" key="6">
    <source>
        <dbReference type="ARBA" id="ARBA00022692"/>
    </source>
</evidence>
<evidence type="ECO:0000256" key="7">
    <source>
        <dbReference type="ARBA" id="ARBA00022723"/>
    </source>
</evidence>
<comment type="subcellular location">
    <subcellularLocation>
        <location evidence="2">Endomembrane system</location>
        <topology evidence="2">Multi-pass membrane protein</topology>
    </subcellularLocation>
</comment>
<dbReference type="VEuPathDB" id="FungiDB:YALI1_F32251g"/>
<evidence type="ECO:0000256" key="9">
    <source>
        <dbReference type="ARBA" id="ARBA00022771"/>
    </source>
</evidence>
<feature type="transmembrane region" description="Helical" evidence="15">
    <location>
        <begin position="410"/>
        <end position="429"/>
    </location>
</feature>
<evidence type="ECO:0000313" key="18">
    <source>
        <dbReference type="EMBL" id="AOW07665.1"/>
    </source>
</evidence>
<feature type="transmembrane region" description="Helical" evidence="15">
    <location>
        <begin position="472"/>
        <end position="494"/>
    </location>
</feature>
<evidence type="ECO:0000256" key="13">
    <source>
        <dbReference type="ARBA" id="ARBA00023136"/>
    </source>
</evidence>
<protein>
    <recommendedName>
        <fullName evidence="4">RING-type E3 ubiquitin transferase</fullName>
        <ecNumber evidence="4">2.3.2.27</ecNumber>
    </recommendedName>
</protein>
<dbReference type="GO" id="GO:0016567">
    <property type="term" value="P:protein ubiquitination"/>
    <property type="evidence" value="ECO:0007669"/>
    <property type="project" value="UniProtKB-UniPathway"/>
</dbReference>
<reference evidence="19 21" key="2">
    <citation type="submission" date="2018-07" db="EMBL/GenBank/DDBJ databases">
        <title>Draft Genome Assemblies for Five Robust Yarrowia lipolytica Strains Exhibiting High Lipid Production and Pentose Sugar Utilization and Sugar Alcohol Secretion from Undetoxified Lignocellulosic Biomass Hydrolysates.</title>
        <authorList>
            <consortium name="DOE Joint Genome Institute"/>
            <person name="Walker C."/>
            <person name="Ryu S."/>
            <person name="Na H."/>
            <person name="Zane M."/>
            <person name="LaButti K."/>
            <person name="Lipzen A."/>
            <person name="Haridas S."/>
            <person name="Barry K."/>
            <person name="Grigoriev I.V."/>
            <person name="Quarterman J."/>
            <person name="Slininger P."/>
            <person name="Dien B."/>
            <person name="Trinh C.T."/>
        </authorList>
    </citation>
    <scope>NUCLEOTIDE SEQUENCE [LARGE SCALE GENOMIC DNA]</scope>
    <source>
        <strain evidence="19 21">YB392</strain>
    </source>
</reference>
<evidence type="ECO:0000256" key="10">
    <source>
        <dbReference type="ARBA" id="ARBA00022786"/>
    </source>
</evidence>
<feature type="transmembrane region" description="Helical" evidence="15">
    <location>
        <begin position="580"/>
        <end position="598"/>
    </location>
</feature>
<dbReference type="InterPro" id="IPR013083">
    <property type="entry name" value="Znf_RING/FYVE/PHD"/>
</dbReference>
<dbReference type="KEGG" id="yli:2908897"/>
<evidence type="ECO:0000256" key="5">
    <source>
        <dbReference type="ARBA" id="ARBA00022679"/>
    </source>
</evidence>
<dbReference type="Pfam" id="PF11145">
    <property type="entry name" value="DUF2921"/>
    <property type="match status" value="2"/>
</dbReference>
<evidence type="ECO:0000313" key="20">
    <source>
        <dbReference type="Proteomes" id="UP000182444"/>
    </source>
</evidence>
<dbReference type="Pfam" id="PF12678">
    <property type="entry name" value="zf-rbx1"/>
    <property type="match status" value="1"/>
</dbReference>
<feature type="transmembrane region" description="Helical" evidence="15">
    <location>
        <begin position="556"/>
        <end position="574"/>
    </location>
</feature>
<dbReference type="InterPro" id="IPR001841">
    <property type="entry name" value="Znf_RING"/>
</dbReference>
<feature type="domain" description="RING-type" evidence="17">
    <location>
        <begin position="716"/>
        <end position="775"/>
    </location>
</feature>
<proteinExistence type="predicted"/>
<keyword evidence="6 15" id="KW-0812">Transmembrane</keyword>
<dbReference type="Proteomes" id="UP000256601">
    <property type="component" value="Unassembled WGS sequence"/>
</dbReference>
<dbReference type="GO" id="GO:0008270">
    <property type="term" value="F:zinc ion binding"/>
    <property type="evidence" value="ECO:0007669"/>
    <property type="project" value="UniProtKB-KW"/>
</dbReference>
<reference evidence="18 20" key="1">
    <citation type="journal article" date="2016" name="PLoS ONE">
        <title>Sequence Assembly of Yarrowia lipolytica Strain W29/CLIB89 Shows Transposable Element Diversity.</title>
        <authorList>
            <person name="Magnan C."/>
            <person name="Yu J."/>
            <person name="Chang I."/>
            <person name="Jahn E."/>
            <person name="Kanomata Y."/>
            <person name="Wu J."/>
            <person name="Zeller M."/>
            <person name="Oakes M."/>
            <person name="Baldi P."/>
            <person name="Sandmeyer S."/>
        </authorList>
    </citation>
    <scope>NUCLEOTIDE SEQUENCE [LARGE SCALE GENOMIC DNA]</scope>
    <source>
        <strain evidence="18">CLIB89</strain>
        <strain evidence="20">CLIB89(W29)</strain>
    </source>
</reference>
<dbReference type="SUPFAM" id="SSF57850">
    <property type="entry name" value="RING/U-box"/>
    <property type="match status" value="1"/>
</dbReference>
<dbReference type="AlphaFoldDB" id="A0A1D8NPV6"/>
<dbReference type="PROSITE" id="PS50089">
    <property type="entry name" value="ZF_RING_2"/>
    <property type="match status" value="1"/>
</dbReference>
<comment type="pathway">
    <text evidence="3">Protein modification; protein ubiquitination.</text>
</comment>
<dbReference type="GO" id="GO:0043161">
    <property type="term" value="P:proteasome-mediated ubiquitin-dependent protein catabolic process"/>
    <property type="evidence" value="ECO:0007669"/>
    <property type="project" value="TreeGrafter"/>
</dbReference>
<sequence length="781" mass="87855">MESVFRIILFIMLMGLLMSPGGNRYTPLSRKEKRQLEQLVANHKFQADRLRNHNAHDYTFGNLTGFTFGYTKPRKGDKRQQLGCRDEGDKVSLFPQDVLNEASSYWKNEKGLYLRNISGVVRGDWTGPANDTQKLLHIPMPVSQQNWTWHPHNHSVSITPLPIDPDDDGGDEGEQRINGNITAVDGKVELDFIDAIPSYVNQRILSSYFANHTVPKELEAFADVNVVTCTAQLMGQESDSELHTVVLRGLHFKHSGNVIMTTHSAKFWGYEALAGMLAEIMQTADRSRESTDDAFNTTKEAMMPIIERHLSIIGDTDQAVPVSEMEQEAAASCEYIGVLHVDSVDANQYSGIDLRNIESELQYPVGRPHKRPPRLQMSGVLYSPDCGKKMTVGDAKGLLWNASLMKQNHVVVAVIFLGIINTLLLAFQMQKASTPSLCSRVSIWSIGVMSMMDGFMCMFSLMAILYRTQPQLQFTALAFVSFTYVSLFGLRFMLNITLSQIPEEFARPAAIQTPGGNAQDNTPGGDDTLPVTETQPAATPFIPSDADVSTALYGRFYFCLLAFVIVTTVTYGMTAPRRYVMEYVIVLGMASLWLPQIYRTAYRGTQQAPLAWYFMIGSSFTRLLPLYYVCLVKDDVFRHRIDRILPTLATLWIALQLFVIYAQHKFGPRFILPQHILPPIYDYHPIISQDDIESGSYGALFENAANGSLEDAHTDCSICMNPVELVVQTSDEQNNMDPAKLVARRQYMITPCRHVFHTDCMSNWMIRKLQCPVCRNPLPPM</sequence>
<dbReference type="EC" id="2.3.2.27" evidence="4"/>
<dbReference type="Gene3D" id="3.30.40.10">
    <property type="entry name" value="Zinc/RING finger domain, C3HC4 (zinc finger)"/>
    <property type="match status" value="1"/>
</dbReference>
<evidence type="ECO:0000256" key="4">
    <source>
        <dbReference type="ARBA" id="ARBA00012483"/>
    </source>
</evidence>
<dbReference type="Proteomes" id="UP000182444">
    <property type="component" value="Chromosome 1F"/>
</dbReference>
<dbReference type="GO" id="GO:0044695">
    <property type="term" value="C:Dsc E3 ubiquitin ligase complex"/>
    <property type="evidence" value="ECO:0007669"/>
    <property type="project" value="TreeGrafter"/>
</dbReference>
<dbReference type="EMBL" id="CP017558">
    <property type="protein sequence ID" value="AOW07665.1"/>
    <property type="molecule type" value="Genomic_DNA"/>
</dbReference>
<organism evidence="18 20">
    <name type="scientific">Yarrowia lipolytica</name>
    <name type="common">Candida lipolytica</name>
    <dbReference type="NCBI Taxonomy" id="4952"/>
    <lineage>
        <taxon>Eukaryota</taxon>
        <taxon>Fungi</taxon>
        <taxon>Dikarya</taxon>
        <taxon>Ascomycota</taxon>
        <taxon>Saccharomycotina</taxon>
        <taxon>Dipodascomycetes</taxon>
        <taxon>Dipodascales</taxon>
        <taxon>Dipodascales incertae sedis</taxon>
        <taxon>Yarrowia</taxon>
    </lineage>
</organism>
<dbReference type="PANTHER" id="PTHR22763:SF162">
    <property type="entry name" value="TRANSMEMBRANE E3 UBIQUITIN-PROTEIN LIGASE 1"/>
    <property type="match status" value="1"/>
</dbReference>
<gene>
    <name evidence="19" type="ORF">B0I71DRAFT_128785</name>
    <name evidence="18" type="ORF">YALI1_F32251g</name>
</gene>
<accession>A0A1D8NPV6</accession>
<evidence type="ECO:0000256" key="2">
    <source>
        <dbReference type="ARBA" id="ARBA00004127"/>
    </source>
</evidence>
<feature type="transmembrane region" description="Helical" evidence="15">
    <location>
        <begin position="441"/>
        <end position="466"/>
    </location>
</feature>
<keyword evidence="12 15" id="KW-1133">Transmembrane helix</keyword>
<evidence type="ECO:0000256" key="11">
    <source>
        <dbReference type="ARBA" id="ARBA00022833"/>
    </source>
</evidence>
<dbReference type="GO" id="GO:0012505">
    <property type="term" value="C:endomembrane system"/>
    <property type="evidence" value="ECO:0007669"/>
    <property type="project" value="UniProtKB-SubCell"/>
</dbReference>
<dbReference type="VEuPathDB" id="FungiDB:YALI0_F24915g"/>
<dbReference type="GeneID" id="2908897"/>
<evidence type="ECO:0000256" key="3">
    <source>
        <dbReference type="ARBA" id="ARBA00004906"/>
    </source>
</evidence>
<keyword evidence="10" id="KW-0833">Ubl conjugation pathway</keyword>
<evidence type="ECO:0000256" key="16">
    <source>
        <dbReference type="SAM" id="SignalP"/>
    </source>
</evidence>
<keyword evidence="8 16" id="KW-0732">Signal</keyword>
<dbReference type="InterPro" id="IPR050731">
    <property type="entry name" value="HRD1_E3_ubiq-ligases"/>
</dbReference>
<dbReference type="PANTHER" id="PTHR22763">
    <property type="entry name" value="RING ZINC FINGER PROTEIN"/>
    <property type="match status" value="1"/>
</dbReference>
<evidence type="ECO:0000259" key="17">
    <source>
        <dbReference type="PROSITE" id="PS50089"/>
    </source>
</evidence>
<evidence type="ECO:0000256" key="14">
    <source>
        <dbReference type="PROSITE-ProRule" id="PRU00175"/>
    </source>
</evidence>
<evidence type="ECO:0000256" key="1">
    <source>
        <dbReference type="ARBA" id="ARBA00000900"/>
    </source>
</evidence>
<keyword evidence="13 15" id="KW-0472">Membrane</keyword>
<keyword evidence="9 14" id="KW-0863">Zinc-finger</keyword>
<comment type="catalytic activity">
    <reaction evidence="1">
        <text>S-ubiquitinyl-[E2 ubiquitin-conjugating enzyme]-L-cysteine + [acceptor protein]-L-lysine = [E2 ubiquitin-conjugating enzyme]-L-cysteine + N(6)-ubiquitinyl-[acceptor protein]-L-lysine.</text>
        <dbReference type="EC" id="2.3.2.27"/>
    </reaction>
</comment>
<dbReference type="eggNOG" id="KOG0828">
    <property type="taxonomic scope" value="Eukaryota"/>
</dbReference>
<evidence type="ECO:0000313" key="19">
    <source>
        <dbReference type="EMBL" id="RDW27699.1"/>
    </source>
</evidence>
<feature type="transmembrane region" description="Helical" evidence="15">
    <location>
        <begin position="610"/>
        <end position="629"/>
    </location>
</feature>
<dbReference type="InterPro" id="IPR024766">
    <property type="entry name" value="Znf_RING_H2"/>
</dbReference>
<evidence type="ECO:0000313" key="21">
    <source>
        <dbReference type="Proteomes" id="UP000256601"/>
    </source>
</evidence>
<dbReference type="SMART" id="SM00184">
    <property type="entry name" value="RING"/>
    <property type="match status" value="1"/>
</dbReference>
<dbReference type="OMA" id="RRIMHEF"/>
<keyword evidence="7" id="KW-0479">Metal-binding</keyword>
<dbReference type="UniPathway" id="UPA00143"/>
<keyword evidence="5" id="KW-0808">Transferase</keyword>
<dbReference type="FunFam" id="3.30.40.10:FF:000626">
    <property type="entry name" value="Transmembrane ubiquitin ligase 1"/>
    <property type="match status" value="1"/>
</dbReference>